<keyword evidence="4" id="KW-1185">Reference proteome</keyword>
<name>A0A3E4NBR2_9BACE</name>
<reference evidence="2 3" key="1">
    <citation type="submission" date="2018-08" db="EMBL/GenBank/DDBJ databases">
        <title>A genome reference for cultivated species of the human gut microbiota.</title>
        <authorList>
            <person name="Zou Y."/>
            <person name="Xue W."/>
            <person name="Luo G."/>
        </authorList>
    </citation>
    <scope>NUCLEOTIDE SEQUENCE [LARGE SCALE GENOMIC DNA]</scope>
    <source>
        <strain evidence="2 3">TF10-34</strain>
    </source>
</reference>
<evidence type="ECO:0000313" key="3">
    <source>
        <dbReference type="Proteomes" id="UP000261210"/>
    </source>
</evidence>
<evidence type="ECO:0000313" key="1">
    <source>
        <dbReference type="EMBL" id="KAB6083276.1"/>
    </source>
</evidence>
<dbReference type="AlphaFoldDB" id="A0A3E4NBR2"/>
<comment type="caution">
    <text evidence="2">The sequence shown here is derived from an EMBL/GenBank/DDBJ whole genome shotgun (WGS) entry which is preliminary data.</text>
</comment>
<organism evidence="2 3">
    <name type="scientific">Bacteroides xylanisolvens</name>
    <dbReference type="NCBI Taxonomy" id="371601"/>
    <lineage>
        <taxon>Bacteria</taxon>
        <taxon>Pseudomonadati</taxon>
        <taxon>Bacteroidota</taxon>
        <taxon>Bacteroidia</taxon>
        <taxon>Bacteroidales</taxon>
        <taxon>Bacteroidaceae</taxon>
        <taxon>Bacteroides</taxon>
    </lineage>
</organism>
<gene>
    <name evidence="2" type="ORF">DXD03_14885</name>
    <name evidence="1" type="ORF">GA574_20540</name>
</gene>
<reference evidence="1 4" key="2">
    <citation type="journal article" date="2019" name="Nat. Med.">
        <title>A library of human gut bacterial isolates paired with longitudinal multiomics data enables mechanistic microbiome research.</title>
        <authorList>
            <person name="Poyet M."/>
            <person name="Groussin M."/>
            <person name="Gibbons S.M."/>
            <person name="Avila-Pacheco J."/>
            <person name="Jiang X."/>
            <person name="Kearney S.M."/>
            <person name="Perrotta A.R."/>
            <person name="Berdy B."/>
            <person name="Zhao S."/>
            <person name="Lieberman T.D."/>
            <person name="Swanson P.K."/>
            <person name="Smith M."/>
            <person name="Roesemann S."/>
            <person name="Alexander J.E."/>
            <person name="Rich S.A."/>
            <person name="Livny J."/>
            <person name="Vlamakis H."/>
            <person name="Clish C."/>
            <person name="Bullock K."/>
            <person name="Deik A."/>
            <person name="Scott J."/>
            <person name="Pierce K.A."/>
            <person name="Xavier R.J."/>
            <person name="Alm E.J."/>
        </authorList>
    </citation>
    <scope>NUCLEOTIDE SEQUENCE [LARGE SCALE GENOMIC DNA]</scope>
    <source>
        <strain evidence="1 4">BIOML-A74</strain>
    </source>
</reference>
<proteinExistence type="predicted"/>
<dbReference type="EMBL" id="WDES01000043">
    <property type="protein sequence ID" value="KAB6083276.1"/>
    <property type="molecule type" value="Genomic_DNA"/>
</dbReference>
<dbReference type="Proteomes" id="UP000435059">
    <property type="component" value="Unassembled WGS sequence"/>
</dbReference>
<dbReference type="EMBL" id="QSQU01000021">
    <property type="protein sequence ID" value="RGK60605.1"/>
    <property type="molecule type" value="Genomic_DNA"/>
</dbReference>
<evidence type="ECO:0000313" key="4">
    <source>
        <dbReference type="Proteomes" id="UP000435059"/>
    </source>
</evidence>
<protein>
    <submittedName>
        <fullName evidence="2">Uncharacterized protein</fullName>
    </submittedName>
</protein>
<dbReference type="RefSeq" id="WP_004303132.1">
    <property type="nucleotide sequence ID" value="NZ_CP103094.1"/>
</dbReference>
<sequence length="100" mass="11615">MENCFEMMVARCIKIGTVQTLTMLGLLPEVVTISQAEDIYGKRLITEWREKAWIKFYPANNKERGKYYVKRSELETASAMMDLHNKVPDNIIKQLMQTAV</sequence>
<evidence type="ECO:0000313" key="2">
    <source>
        <dbReference type="EMBL" id="RGK60605.1"/>
    </source>
</evidence>
<dbReference type="Proteomes" id="UP000261210">
    <property type="component" value="Unassembled WGS sequence"/>
</dbReference>
<accession>A0A3E4NBR2</accession>